<dbReference type="PANTHER" id="PTHR18964:SF169">
    <property type="entry name" value="N-ACETYLMANNOSAMINE KINASE"/>
    <property type="match status" value="1"/>
</dbReference>
<dbReference type="Gene3D" id="3.30.420.40">
    <property type="match status" value="2"/>
</dbReference>
<dbReference type="Proteomes" id="UP000309550">
    <property type="component" value="Unassembled WGS sequence"/>
</dbReference>
<organism evidence="1 2">
    <name type="scientific">Sulfitobacter sabulilitoris</name>
    <dbReference type="NCBI Taxonomy" id="2562655"/>
    <lineage>
        <taxon>Bacteria</taxon>
        <taxon>Pseudomonadati</taxon>
        <taxon>Pseudomonadota</taxon>
        <taxon>Alphaproteobacteria</taxon>
        <taxon>Rhodobacterales</taxon>
        <taxon>Roseobacteraceae</taxon>
        <taxon>Sulfitobacter</taxon>
    </lineage>
</organism>
<dbReference type="GO" id="GO:0019262">
    <property type="term" value="P:N-acetylneuraminate catabolic process"/>
    <property type="evidence" value="ECO:0007669"/>
    <property type="project" value="TreeGrafter"/>
</dbReference>
<dbReference type="InterPro" id="IPR011991">
    <property type="entry name" value="ArsR-like_HTH"/>
</dbReference>
<proteinExistence type="predicted"/>
<dbReference type="Pfam" id="PF00480">
    <property type="entry name" value="ROK"/>
    <property type="match status" value="1"/>
</dbReference>
<evidence type="ECO:0000313" key="2">
    <source>
        <dbReference type="Proteomes" id="UP000309550"/>
    </source>
</evidence>
<dbReference type="Pfam" id="PF13412">
    <property type="entry name" value="HTH_24"/>
    <property type="match status" value="1"/>
</dbReference>
<reference evidence="1 2" key="1">
    <citation type="submission" date="2019-05" db="EMBL/GenBank/DDBJ databases">
        <title>Sulfitobacter sabulilitoris sp. nov., isolated from a marine sand.</title>
        <authorList>
            <person name="Yoon J.-H."/>
        </authorList>
    </citation>
    <scope>NUCLEOTIDE SEQUENCE [LARGE SCALE GENOMIC DNA]</scope>
    <source>
        <strain evidence="1 2">HSMS-29</strain>
    </source>
</reference>
<sequence>MNETTVIRALSNGVNQKGVRNHNERLILSVLQRHGDLSGSDIARRTHLSAQTVSVILRKLEQDDLVRKGRPTRGKIGKPSVPMALNPGGALSVGFKLGRRGSELFLMNLCGEVLFERRITYDIAIPEAIFAFMRDSFEDALSHVGPVTAQKLCGIGIALPFEIWKWGTSDGNTPQEFLRWKDIVFEDEVARFTDLPVFMVNDATSACWAEHVHGRGKEFRDYAYFFISTFIGGGIVINQSVYEGARGNAGALGSLRVGDRDGHTRQLIDVASIHVLEATLQRAGHDPRGLWAQPQDWSAFEPHVSDWIETTANEVAQACLSACAIIDFEAIVIAGACPADVRARLVAGVRARLPQQDSRGLILPRIEEGAIGGEARAIGAACGPIYAQYFLTAHPGPPD</sequence>
<dbReference type="GO" id="GO:0009384">
    <property type="term" value="F:N-acylmannosamine kinase activity"/>
    <property type="evidence" value="ECO:0007669"/>
    <property type="project" value="TreeGrafter"/>
</dbReference>
<dbReference type="PANTHER" id="PTHR18964">
    <property type="entry name" value="ROK (REPRESSOR, ORF, KINASE) FAMILY"/>
    <property type="match status" value="1"/>
</dbReference>
<protein>
    <submittedName>
        <fullName evidence="1">ROK family transcriptional regulator</fullName>
    </submittedName>
</protein>
<dbReference type="InterPro" id="IPR043129">
    <property type="entry name" value="ATPase_NBD"/>
</dbReference>
<name>A0A5S3PM51_9RHOB</name>
<accession>A0A5S3PM51</accession>
<dbReference type="EMBL" id="VANS01000001">
    <property type="protein sequence ID" value="TMM55431.1"/>
    <property type="molecule type" value="Genomic_DNA"/>
</dbReference>
<dbReference type="SUPFAM" id="SSF53067">
    <property type="entry name" value="Actin-like ATPase domain"/>
    <property type="match status" value="1"/>
</dbReference>
<evidence type="ECO:0000313" key="1">
    <source>
        <dbReference type="EMBL" id="TMM55431.1"/>
    </source>
</evidence>
<dbReference type="OrthoDB" id="49685at2"/>
<dbReference type="Gene3D" id="1.10.10.10">
    <property type="entry name" value="Winged helix-like DNA-binding domain superfamily/Winged helix DNA-binding domain"/>
    <property type="match status" value="1"/>
</dbReference>
<dbReference type="GO" id="GO:0006355">
    <property type="term" value="P:regulation of DNA-templated transcription"/>
    <property type="evidence" value="ECO:0007669"/>
    <property type="project" value="UniProtKB-ARBA"/>
</dbReference>
<gene>
    <name evidence="1" type="ORF">FDT80_07730</name>
</gene>
<keyword evidence="2" id="KW-1185">Reference proteome</keyword>
<dbReference type="RefSeq" id="WP_138661600.1">
    <property type="nucleotide sequence ID" value="NZ_VANS01000001.1"/>
</dbReference>
<dbReference type="InterPro" id="IPR000600">
    <property type="entry name" value="ROK"/>
</dbReference>
<dbReference type="SUPFAM" id="SSF46785">
    <property type="entry name" value="Winged helix' DNA-binding domain"/>
    <property type="match status" value="1"/>
</dbReference>
<dbReference type="CDD" id="cd00090">
    <property type="entry name" value="HTH_ARSR"/>
    <property type="match status" value="1"/>
</dbReference>
<dbReference type="AlphaFoldDB" id="A0A5S3PM51"/>
<dbReference type="InterPro" id="IPR036388">
    <property type="entry name" value="WH-like_DNA-bd_sf"/>
</dbReference>
<dbReference type="InterPro" id="IPR036390">
    <property type="entry name" value="WH_DNA-bd_sf"/>
</dbReference>
<comment type="caution">
    <text evidence="1">The sequence shown here is derived from an EMBL/GenBank/DDBJ whole genome shotgun (WGS) entry which is preliminary data.</text>
</comment>